<dbReference type="Proteomes" id="UP000781710">
    <property type="component" value="Unassembled WGS sequence"/>
</dbReference>
<keyword evidence="4" id="KW-1185">Reference proteome</keyword>
<keyword evidence="1" id="KW-0812">Transmembrane</keyword>
<keyword evidence="1" id="KW-0472">Membrane</keyword>
<accession>A0ABQ6ZE35</accession>
<proteinExistence type="predicted"/>
<dbReference type="EMBL" id="PDWW01000025">
    <property type="protein sequence ID" value="KAF1723642.1"/>
    <property type="molecule type" value="Genomic_DNA"/>
</dbReference>
<dbReference type="Pfam" id="PF13828">
    <property type="entry name" value="DUF4190"/>
    <property type="match status" value="1"/>
</dbReference>
<feature type="domain" description="DUF4190" evidence="2">
    <location>
        <begin position="10"/>
        <end position="73"/>
    </location>
</feature>
<evidence type="ECO:0000259" key="2">
    <source>
        <dbReference type="Pfam" id="PF13828"/>
    </source>
</evidence>
<sequence length="92" mass="9536">MTPVRTTSSLAIASLVSGILGWTLLPFIGTIVAIITGHMARAEIRRSAGTLDGDGMAIGGLILGWVSALLWVVGIAVIFLFLGGMAWLATLN</sequence>
<dbReference type="InterPro" id="IPR025241">
    <property type="entry name" value="DUF4190"/>
</dbReference>
<reference evidence="3 4" key="1">
    <citation type="submission" date="2017-10" db="EMBL/GenBank/DDBJ databases">
        <title>Whole genome sequencing of members of genus Pseudoxanthomonas.</title>
        <authorList>
            <person name="Kumar S."/>
            <person name="Bansal K."/>
            <person name="Kaur A."/>
            <person name="Patil P."/>
            <person name="Sharma S."/>
            <person name="Patil P.B."/>
        </authorList>
    </citation>
    <scope>NUCLEOTIDE SEQUENCE [LARGE SCALE GENOMIC DNA]</scope>
    <source>
        <strain evidence="3 4">DSM 17109</strain>
    </source>
</reference>
<feature type="transmembrane region" description="Helical" evidence="1">
    <location>
        <begin position="56"/>
        <end position="89"/>
    </location>
</feature>
<evidence type="ECO:0000313" key="4">
    <source>
        <dbReference type="Proteomes" id="UP000781710"/>
    </source>
</evidence>
<feature type="transmembrane region" description="Helical" evidence="1">
    <location>
        <begin position="12"/>
        <end position="35"/>
    </location>
</feature>
<dbReference type="RefSeq" id="WP_162338714.1">
    <property type="nucleotide sequence ID" value="NZ_JBHSRQ010000016.1"/>
</dbReference>
<gene>
    <name evidence="3" type="ORF">CSC78_15190</name>
</gene>
<evidence type="ECO:0000313" key="3">
    <source>
        <dbReference type="EMBL" id="KAF1723642.1"/>
    </source>
</evidence>
<protein>
    <recommendedName>
        <fullName evidence="2">DUF4190 domain-containing protein</fullName>
    </recommendedName>
</protein>
<organism evidence="3 4">
    <name type="scientific">Pseudoxanthomonas japonensis</name>
    <dbReference type="NCBI Taxonomy" id="69284"/>
    <lineage>
        <taxon>Bacteria</taxon>
        <taxon>Pseudomonadati</taxon>
        <taxon>Pseudomonadota</taxon>
        <taxon>Gammaproteobacteria</taxon>
        <taxon>Lysobacterales</taxon>
        <taxon>Lysobacteraceae</taxon>
        <taxon>Pseudoxanthomonas</taxon>
    </lineage>
</organism>
<name>A0ABQ6ZE35_9GAMM</name>
<comment type="caution">
    <text evidence="3">The sequence shown here is derived from an EMBL/GenBank/DDBJ whole genome shotgun (WGS) entry which is preliminary data.</text>
</comment>
<evidence type="ECO:0000256" key="1">
    <source>
        <dbReference type="SAM" id="Phobius"/>
    </source>
</evidence>
<keyword evidence="1" id="KW-1133">Transmembrane helix</keyword>